<dbReference type="InParanoid" id="G0MHT4"/>
<dbReference type="AlphaFoldDB" id="G0MHT4"/>
<evidence type="ECO:0000313" key="2">
    <source>
        <dbReference type="EMBL" id="EGT59547.1"/>
    </source>
</evidence>
<feature type="compositionally biased region" description="Polar residues" evidence="1">
    <location>
        <begin position="284"/>
        <end position="300"/>
    </location>
</feature>
<evidence type="ECO:0000256" key="1">
    <source>
        <dbReference type="SAM" id="MobiDB-lite"/>
    </source>
</evidence>
<dbReference type="eggNOG" id="ENOG502TJVS">
    <property type="taxonomic scope" value="Eukaryota"/>
</dbReference>
<protein>
    <submittedName>
        <fullName evidence="2">Uncharacterized protein</fullName>
    </submittedName>
</protein>
<name>G0MHT4_CAEBE</name>
<accession>G0MHT4</accession>
<dbReference type="EMBL" id="GL379795">
    <property type="protein sequence ID" value="EGT59547.1"/>
    <property type="molecule type" value="Genomic_DNA"/>
</dbReference>
<dbReference type="HOGENOM" id="CLU_358719_0_0_1"/>
<feature type="region of interest" description="Disordered" evidence="1">
    <location>
        <begin position="284"/>
        <end position="313"/>
    </location>
</feature>
<evidence type="ECO:0000313" key="3">
    <source>
        <dbReference type="Proteomes" id="UP000008068"/>
    </source>
</evidence>
<sequence>MNWDLDEGYLRHFHRRLWELLVNYDVVCGFSFSDIQMRIMIARTSSHMHMRASESEKINLSNTVFAGIDGFVPLLVEECRHNMTNSYDGPEMMLIKIRHLEEICDSSMKNYLPLSYIEAAEEVRTGLNNMILQLFDDVEVMKAVKKTIRTELIFTSDNVGIFKRAPKFVMPEDPPSMRIRDSEIRVDFRQQKEEISFDRLFEIIREQEEEHYEQMNAQLALPESDDGKKEKLSFRQLEITDPNHPFNKLSERKRYNTSAMKKLAGNAKHVYKPRKYIDLEKNTLSTPDLSNACGNPTKPSQQEEETQSVPSDQVQFTKISKNKMIPGSCEFTSLQYADEPQMEMQHNPSNSQKLHQSCSKVQKHLNFMISNQDEEDQNGVQLVYPQLNQTRGQEVKRTHAKPNLKQVAQATIGWNNKSYINRTHIRMNNPTYNNLAVTNFHGIDEAAQSAFGTNTNKFVPVENTQTIEFDDSNLDYFEMDSMDVIDHEEVVSTTENEFSYHFMESGGNVEQQKLQTEPIVDPNEESYHTFDNGIFETGQPLQTEFLYGNEREPTSSLQKSKQGTVKRGQSWGTQSFSVVNQSANYSEFDQTRNIKHGSFTTNFVTDEFDDEMETVDIEEIPDDGEILFEEPKVDDLFFSADEIEGLLSRKKVAEQATSTVTEEEFARLEEDYPVLFCQPGLSEECRNMMAAFILRRQEHPQPSLGCYFSVKMNETIQFEPKCRIEMLFEMNFRALTWRRLRKTFTYEGNNILEVNEYLNGPKNRTVYLHLRDGPSFESVKF</sequence>
<organism evidence="3">
    <name type="scientific">Caenorhabditis brenneri</name>
    <name type="common">Nematode worm</name>
    <dbReference type="NCBI Taxonomy" id="135651"/>
    <lineage>
        <taxon>Eukaryota</taxon>
        <taxon>Metazoa</taxon>
        <taxon>Ecdysozoa</taxon>
        <taxon>Nematoda</taxon>
        <taxon>Chromadorea</taxon>
        <taxon>Rhabditida</taxon>
        <taxon>Rhabditina</taxon>
        <taxon>Rhabditomorpha</taxon>
        <taxon>Rhabditoidea</taxon>
        <taxon>Rhabditidae</taxon>
        <taxon>Peloderinae</taxon>
        <taxon>Caenorhabditis</taxon>
    </lineage>
</organism>
<dbReference type="Proteomes" id="UP000008068">
    <property type="component" value="Unassembled WGS sequence"/>
</dbReference>
<reference evidence="3" key="1">
    <citation type="submission" date="2011-07" db="EMBL/GenBank/DDBJ databases">
        <authorList>
            <consortium name="Caenorhabditis brenneri Sequencing and Analysis Consortium"/>
            <person name="Wilson R.K."/>
        </authorList>
    </citation>
    <scope>NUCLEOTIDE SEQUENCE [LARGE SCALE GENOMIC DNA]</scope>
    <source>
        <strain evidence="3">PB2801</strain>
    </source>
</reference>
<keyword evidence="3" id="KW-1185">Reference proteome</keyword>
<proteinExistence type="predicted"/>
<gene>
    <name evidence="2" type="ORF">CAEBREN_04962</name>
</gene>